<dbReference type="PROSITE" id="PS50157">
    <property type="entry name" value="ZINC_FINGER_C2H2_2"/>
    <property type="match status" value="1"/>
</dbReference>
<sequence length="188" mass="19388">MKPCHDGGGGGGGGRRSSRVFECLFCDKTFHKSQALGGHQNAHKKDHRVAAAGDWDPYYVHGNGIHPAAAAAAAARDPYAGYPAASRTMPPPPVAAGRTTPHGAVMTAPGLVFATTSRPLRQLPHGHGVAAVSAGSGAWHDIRAWPVMEYSDDGAASFCGASRKDGGDAAVDDVVVDGGEVLDLELRL</sequence>
<dbReference type="EnsemblPlants" id="OMERI07G02150.1">
    <property type="protein sequence ID" value="OMERI07G02150.1"/>
    <property type="gene ID" value="OMERI07G02150"/>
</dbReference>
<evidence type="ECO:0000259" key="2">
    <source>
        <dbReference type="PROSITE" id="PS50157"/>
    </source>
</evidence>
<protein>
    <recommendedName>
        <fullName evidence="2">C2H2-type domain-containing protein</fullName>
    </recommendedName>
</protein>
<dbReference type="AlphaFoldDB" id="A0A0E0E7K2"/>
<evidence type="ECO:0000313" key="4">
    <source>
        <dbReference type="Proteomes" id="UP000008021"/>
    </source>
</evidence>
<evidence type="ECO:0000313" key="3">
    <source>
        <dbReference type="EnsemblPlants" id="OMERI07G02150.1"/>
    </source>
</evidence>
<dbReference type="STRING" id="40149.A0A0E0E7K2"/>
<dbReference type="Proteomes" id="UP000008021">
    <property type="component" value="Chromosome 7"/>
</dbReference>
<keyword evidence="4" id="KW-1185">Reference proteome</keyword>
<accession>A0A0E0E7K2</accession>
<dbReference type="GO" id="GO:0008270">
    <property type="term" value="F:zinc ion binding"/>
    <property type="evidence" value="ECO:0007669"/>
    <property type="project" value="UniProtKB-KW"/>
</dbReference>
<dbReference type="PANTHER" id="PTHR45730">
    <property type="entry name" value="ZINC FINGER PROTEIN JAGGED"/>
    <property type="match status" value="1"/>
</dbReference>
<dbReference type="PROSITE" id="PS00028">
    <property type="entry name" value="ZINC_FINGER_C2H2_1"/>
    <property type="match status" value="1"/>
</dbReference>
<dbReference type="PANTHER" id="PTHR45730:SF108">
    <property type="entry name" value="PROTEIN LATE FLOWERING"/>
    <property type="match status" value="1"/>
</dbReference>
<keyword evidence="1" id="KW-0862">Zinc</keyword>
<dbReference type="InterPro" id="IPR036236">
    <property type="entry name" value="Znf_C2H2_sf"/>
</dbReference>
<dbReference type="SUPFAM" id="SSF57667">
    <property type="entry name" value="beta-beta-alpha zinc fingers"/>
    <property type="match status" value="1"/>
</dbReference>
<evidence type="ECO:0000256" key="1">
    <source>
        <dbReference type="PROSITE-ProRule" id="PRU00042"/>
    </source>
</evidence>
<proteinExistence type="predicted"/>
<dbReference type="GO" id="GO:0003700">
    <property type="term" value="F:DNA-binding transcription factor activity"/>
    <property type="evidence" value="ECO:0007669"/>
    <property type="project" value="InterPro"/>
</dbReference>
<keyword evidence="1" id="KW-0863">Zinc-finger</keyword>
<keyword evidence="1" id="KW-0479">Metal-binding</keyword>
<dbReference type="Gene3D" id="3.30.160.60">
    <property type="entry name" value="Classic Zinc Finger"/>
    <property type="match status" value="1"/>
</dbReference>
<reference evidence="3" key="1">
    <citation type="submission" date="2015-04" db="UniProtKB">
        <authorList>
            <consortium name="EnsemblPlants"/>
        </authorList>
    </citation>
    <scope>IDENTIFICATION</scope>
</reference>
<dbReference type="InterPro" id="IPR045320">
    <property type="entry name" value="JAGGED/SL1-like"/>
</dbReference>
<feature type="domain" description="C2H2-type" evidence="2">
    <location>
        <begin position="21"/>
        <end position="48"/>
    </location>
</feature>
<organism evidence="3">
    <name type="scientific">Oryza meridionalis</name>
    <dbReference type="NCBI Taxonomy" id="40149"/>
    <lineage>
        <taxon>Eukaryota</taxon>
        <taxon>Viridiplantae</taxon>
        <taxon>Streptophyta</taxon>
        <taxon>Embryophyta</taxon>
        <taxon>Tracheophyta</taxon>
        <taxon>Spermatophyta</taxon>
        <taxon>Magnoliopsida</taxon>
        <taxon>Liliopsida</taxon>
        <taxon>Poales</taxon>
        <taxon>Poaceae</taxon>
        <taxon>BOP clade</taxon>
        <taxon>Oryzoideae</taxon>
        <taxon>Oryzeae</taxon>
        <taxon>Oryzinae</taxon>
        <taxon>Oryza</taxon>
    </lineage>
</organism>
<name>A0A0E0E7K2_9ORYZ</name>
<dbReference type="HOGENOM" id="CLU_1463461_0_0_1"/>
<dbReference type="InterPro" id="IPR013087">
    <property type="entry name" value="Znf_C2H2_type"/>
</dbReference>
<reference evidence="3" key="2">
    <citation type="submission" date="2018-05" db="EMBL/GenBank/DDBJ databases">
        <title>OmerRS3 (Oryza meridionalis Reference Sequence Version 3).</title>
        <authorList>
            <person name="Zhang J."/>
            <person name="Kudrna D."/>
            <person name="Lee S."/>
            <person name="Talag J."/>
            <person name="Welchert J."/>
            <person name="Wing R.A."/>
        </authorList>
    </citation>
    <scope>NUCLEOTIDE SEQUENCE [LARGE SCALE GENOMIC DNA]</scope>
    <source>
        <strain evidence="3">cv. OR44</strain>
    </source>
</reference>
<dbReference type="Gramene" id="OMERI07G02150.1">
    <property type="protein sequence ID" value="OMERI07G02150.1"/>
    <property type="gene ID" value="OMERI07G02150"/>
</dbReference>